<dbReference type="GO" id="GO:0006355">
    <property type="term" value="P:regulation of DNA-templated transcription"/>
    <property type="evidence" value="ECO:0007669"/>
    <property type="project" value="InterPro"/>
</dbReference>
<dbReference type="Gene3D" id="1.10.10.10">
    <property type="entry name" value="Winged helix-like DNA-binding domain superfamily/Winged helix DNA-binding domain"/>
    <property type="match status" value="1"/>
</dbReference>
<dbReference type="InterPro" id="IPR016032">
    <property type="entry name" value="Sig_transdc_resp-reg_C-effctor"/>
</dbReference>
<dbReference type="Proteomes" id="UP000198827">
    <property type="component" value="Chromosome I"/>
</dbReference>
<dbReference type="AlphaFoldDB" id="A0A1H0KAU4"/>
<dbReference type="EMBL" id="LT629705">
    <property type="protein sequence ID" value="SDO53055.1"/>
    <property type="molecule type" value="Genomic_DNA"/>
</dbReference>
<dbReference type="RefSeq" id="WP_090182173.1">
    <property type="nucleotide sequence ID" value="NZ_LT629705.1"/>
</dbReference>
<dbReference type="InterPro" id="IPR001867">
    <property type="entry name" value="OmpR/PhoB-type_DNA-bd"/>
</dbReference>
<dbReference type="Pfam" id="PF00486">
    <property type="entry name" value="Trans_reg_C"/>
    <property type="match status" value="1"/>
</dbReference>
<evidence type="ECO:0000256" key="2">
    <source>
        <dbReference type="PROSITE-ProRule" id="PRU01091"/>
    </source>
</evidence>
<protein>
    <submittedName>
        <fullName evidence="4">DNA-binding response regulator, OmpR family, contains REC and winged-helix (WHTH) domain</fullName>
    </submittedName>
</protein>
<accession>A0A1H0KAU4</accession>
<keyword evidence="1 2" id="KW-0238">DNA-binding</keyword>
<feature type="domain" description="OmpR/PhoB-type" evidence="3">
    <location>
        <begin position="141"/>
        <end position="240"/>
    </location>
</feature>
<organism evidence="4 5">
    <name type="scientific">Pseudomonas arsenicoxydans</name>
    <dbReference type="NCBI Taxonomy" id="702115"/>
    <lineage>
        <taxon>Bacteria</taxon>
        <taxon>Pseudomonadati</taxon>
        <taxon>Pseudomonadota</taxon>
        <taxon>Gammaproteobacteria</taxon>
        <taxon>Pseudomonadales</taxon>
        <taxon>Pseudomonadaceae</taxon>
        <taxon>Pseudomonas</taxon>
    </lineage>
</organism>
<dbReference type="SMART" id="SM00862">
    <property type="entry name" value="Trans_reg_C"/>
    <property type="match status" value="1"/>
</dbReference>
<dbReference type="SUPFAM" id="SSF46894">
    <property type="entry name" value="C-terminal effector domain of the bipartite response regulators"/>
    <property type="match status" value="1"/>
</dbReference>
<dbReference type="GO" id="GO:0000160">
    <property type="term" value="P:phosphorelay signal transduction system"/>
    <property type="evidence" value="ECO:0007669"/>
    <property type="project" value="InterPro"/>
</dbReference>
<name>A0A1H0KAU4_9PSED</name>
<dbReference type="OrthoDB" id="7019543at2"/>
<evidence type="ECO:0000256" key="1">
    <source>
        <dbReference type="ARBA" id="ARBA00023125"/>
    </source>
</evidence>
<feature type="DNA-binding region" description="OmpR/PhoB-type" evidence="2">
    <location>
        <begin position="141"/>
        <end position="240"/>
    </location>
</feature>
<reference evidence="4 5" key="1">
    <citation type="submission" date="2016-10" db="EMBL/GenBank/DDBJ databases">
        <authorList>
            <person name="de Groot N.N."/>
        </authorList>
    </citation>
    <scope>NUCLEOTIDE SEQUENCE [LARGE SCALE GENOMIC DNA]</scope>
    <source>
        <strain evidence="4 5">CECT 7543</strain>
    </source>
</reference>
<dbReference type="GO" id="GO:0003677">
    <property type="term" value="F:DNA binding"/>
    <property type="evidence" value="ECO:0007669"/>
    <property type="project" value="UniProtKB-UniRule"/>
</dbReference>
<evidence type="ECO:0000313" key="5">
    <source>
        <dbReference type="Proteomes" id="UP000198827"/>
    </source>
</evidence>
<proteinExistence type="predicted"/>
<dbReference type="PROSITE" id="PS51755">
    <property type="entry name" value="OMPR_PHOB"/>
    <property type="match status" value="1"/>
</dbReference>
<evidence type="ECO:0000259" key="3">
    <source>
        <dbReference type="PROSITE" id="PS51755"/>
    </source>
</evidence>
<evidence type="ECO:0000313" key="4">
    <source>
        <dbReference type="EMBL" id="SDO53055.1"/>
    </source>
</evidence>
<gene>
    <name evidence="4" type="ORF">SAMN04489798_3189</name>
</gene>
<sequence>MMLTGKITTTRHNHVKEVPGILTMGRTHSIAEDFRTLVASHIARDIPVDTMCYNNPFRKNRNTHSYRAIFIVIDSPQVFIESLALVESIRAHNQASIIFVAITGKGTYNKMKYYLAGADHCVKFTTLPSENCDVLADFFDSAEWQKKHSLLLDPTRMCLIGDYKKLDVSFPEMKILEAFSETRNQILSHDEIARIMGLNINFYDPRALEKSISRLRGKIKGMYGTNAIQSIRGHGYRLIRGLIATA</sequence>
<dbReference type="InterPro" id="IPR036388">
    <property type="entry name" value="WH-like_DNA-bd_sf"/>
</dbReference>
<dbReference type="CDD" id="cd00383">
    <property type="entry name" value="trans_reg_C"/>
    <property type="match status" value="1"/>
</dbReference>